<dbReference type="EMBL" id="DS990443">
    <property type="protein sequence ID" value="EEQ63632.1"/>
    <property type="molecule type" value="Genomic_DNA"/>
</dbReference>
<evidence type="ECO:0000313" key="3">
    <source>
        <dbReference type="Proteomes" id="UP000003953"/>
    </source>
</evidence>
<dbReference type="AlphaFoldDB" id="C5F038"/>
<dbReference type="GO" id="GO:0016787">
    <property type="term" value="F:hydrolase activity"/>
    <property type="evidence" value="ECO:0007669"/>
    <property type="project" value="UniProtKB-KW"/>
</dbReference>
<dbReference type="InterPro" id="IPR007404">
    <property type="entry name" value="YdjM-like"/>
</dbReference>
<feature type="transmembrane region" description="Helical" evidence="1">
    <location>
        <begin position="165"/>
        <end position="186"/>
    </location>
</feature>
<evidence type="ECO:0000256" key="1">
    <source>
        <dbReference type="SAM" id="Phobius"/>
    </source>
</evidence>
<dbReference type="HOGENOM" id="CLU_097802_3_1_7"/>
<name>C5F038_9HELI</name>
<proteinExistence type="predicted"/>
<gene>
    <name evidence="2" type="ORF">HPMG_01089</name>
</gene>
<keyword evidence="2" id="KW-0378">Hydrolase</keyword>
<dbReference type="eggNOG" id="COG1988">
    <property type="taxonomic scope" value="Bacteria"/>
</dbReference>
<feature type="transmembrane region" description="Helical" evidence="1">
    <location>
        <begin position="30"/>
        <end position="50"/>
    </location>
</feature>
<protein>
    <submittedName>
        <fullName evidence="2">Putative membrane-bound metal-dependent hydrolase</fullName>
    </submittedName>
</protein>
<accession>C5F038</accession>
<dbReference type="PANTHER" id="PTHR35531">
    <property type="entry name" value="INNER MEMBRANE PROTEIN YBCI-RELATED"/>
    <property type="match status" value="1"/>
</dbReference>
<keyword evidence="1" id="KW-1133">Transmembrane helix</keyword>
<dbReference type="Proteomes" id="UP000003953">
    <property type="component" value="Unassembled WGS sequence"/>
</dbReference>
<feature type="transmembrane region" description="Helical" evidence="1">
    <location>
        <begin position="117"/>
        <end position="144"/>
    </location>
</feature>
<organism evidence="2 3">
    <name type="scientific">Helicobacter pullorum MIT 98-5489</name>
    <dbReference type="NCBI Taxonomy" id="537972"/>
    <lineage>
        <taxon>Bacteria</taxon>
        <taxon>Pseudomonadati</taxon>
        <taxon>Campylobacterota</taxon>
        <taxon>Epsilonproteobacteria</taxon>
        <taxon>Campylobacterales</taxon>
        <taxon>Helicobacteraceae</taxon>
        <taxon>Helicobacter</taxon>
    </lineage>
</organism>
<sequence length="189" mass="20811">MLAKTHSTFALAIASCGVYCSYKALGFEIPNVSLVAFYGAVYFGSLFPDIDEPNSKIGRRFVGVSNLLNAIFGHRGFTHSLAFIVLLGIITGFLLTLDSVHSYLASMKVESLNAPFYVFWGFIFGNILHLLGDSMTKSGIPLLMPFSQKKFFALPKSMRFVTGKSVDLGIAFLSLFFFILFNALLLNGY</sequence>
<keyword evidence="1" id="KW-0472">Membrane</keyword>
<dbReference type="Pfam" id="PF04307">
    <property type="entry name" value="YdjM"/>
    <property type="match status" value="1"/>
</dbReference>
<dbReference type="PROSITE" id="PS51257">
    <property type="entry name" value="PROKAR_LIPOPROTEIN"/>
    <property type="match status" value="1"/>
</dbReference>
<keyword evidence="1" id="KW-0812">Transmembrane</keyword>
<evidence type="ECO:0000313" key="2">
    <source>
        <dbReference type="EMBL" id="EEQ63632.1"/>
    </source>
</evidence>
<feature type="transmembrane region" description="Helical" evidence="1">
    <location>
        <begin position="77"/>
        <end position="97"/>
    </location>
</feature>
<dbReference type="PANTHER" id="PTHR35531:SF1">
    <property type="entry name" value="INNER MEMBRANE PROTEIN YBCI-RELATED"/>
    <property type="match status" value="1"/>
</dbReference>
<dbReference type="RefSeq" id="WP_005022081.1">
    <property type="nucleotide sequence ID" value="NZ_DS990443.1"/>
</dbReference>
<keyword evidence="3" id="KW-1185">Reference proteome</keyword>
<reference evidence="3" key="1">
    <citation type="journal article" date="2014" name="Genome Announc.">
        <title>Draft genome sequences of six enterohepatic helicobacter species isolated from humans and one from rhesus macaques.</title>
        <authorList>
            <person name="Shen Z."/>
            <person name="Sheh A."/>
            <person name="Young S.K."/>
            <person name="Abouelliel A."/>
            <person name="Ward D.V."/>
            <person name="Earl A.M."/>
            <person name="Fox J.G."/>
        </authorList>
    </citation>
    <scope>NUCLEOTIDE SEQUENCE [LARGE SCALE GENOMIC DNA]</scope>
    <source>
        <strain evidence="3">MIT 98-5489</strain>
    </source>
</reference>